<dbReference type="GO" id="GO:0034335">
    <property type="term" value="F:DNA negative supercoiling activity"/>
    <property type="evidence" value="ECO:0007669"/>
    <property type="project" value="UniProtKB-ARBA"/>
</dbReference>
<comment type="catalytic activity">
    <reaction evidence="1">
        <text>ATP-dependent breakage, passage and rejoining of double-stranded DNA.</text>
        <dbReference type="EC" id="5.6.2.2"/>
    </reaction>
</comment>
<evidence type="ECO:0000256" key="3">
    <source>
        <dbReference type="ARBA" id="ARBA00023125"/>
    </source>
</evidence>
<dbReference type="InterPro" id="IPR006171">
    <property type="entry name" value="TOPRIM_dom"/>
</dbReference>
<dbReference type="SUPFAM" id="SSF56719">
    <property type="entry name" value="Type II DNA topoisomerase"/>
    <property type="match status" value="1"/>
</dbReference>
<dbReference type="InterPro" id="IPR018522">
    <property type="entry name" value="TopoIIA_CS"/>
</dbReference>
<organism evidence="6 7">
    <name type="scientific">Mycoplasmopsis synoviae</name>
    <name type="common">Mycoplasma synoviae</name>
    <dbReference type="NCBI Taxonomy" id="2109"/>
    <lineage>
        <taxon>Bacteria</taxon>
        <taxon>Bacillati</taxon>
        <taxon>Mycoplasmatota</taxon>
        <taxon>Mycoplasmoidales</taxon>
        <taxon>Metamycoplasmataceae</taxon>
        <taxon>Mycoplasmopsis</taxon>
    </lineage>
</organism>
<dbReference type="InterPro" id="IPR013760">
    <property type="entry name" value="Topo_IIA-like_dom_sf"/>
</dbReference>
<dbReference type="GO" id="GO:0005524">
    <property type="term" value="F:ATP binding"/>
    <property type="evidence" value="ECO:0007669"/>
    <property type="project" value="InterPro"/>
</dbReference>
<dbReference type="InterPro" id="IPR001241">
    <property type="entry name" value="Topo_IIA"/>
</dbReference>
<keyword evidence="4 6" id="KW-0413">Isomerase</keyword>
<dbReference type="PANTHER" id="PTHR45866">
    <property type="entry name" value="DNA GYRASE/TOPOISOMERASE SUBUNIT B"/>
    <property type="match status" value="1"/>
</dbReference>
<proteinExistence type="predicted"/>
<name>A0A3B0P9A0_MYCSY</name>
<gene>
    <name evidence="6" type="primary">gyrB_2</name>
    <name evidence="6" type="ORF">NCTC10124_01275</name>
</gene>
<dbReference type="GO" id="GO:0006265">
    <property type="term" value="P:DNA topological change"/>
    <property type="evidence" value="ECO:0007669"/>
    <property type="project" value="InterPro"/>
</dbReference>
<dbReference type="AlphaFoldDB" id="A0A3B0P9A0"/>
<dbReference type="SMART" id="SM00433">
    <property type="entry name" value="TOP2c"/>
    <property type="match status" value="1"/>
</dbReference>
<dbReference type="Proteomes" id="UP000259328">
    <property type="component" value="Chromosome"/>
</dbReference>
<evidence type="ECO:0000256" key="1">
    <source>
        <dbReference type="ARBA" id="ARBA00000185"/>
    </source>
</evidence>
<dbReference type="GO" id="GO:0003677">
    <property type="term" value="F:DNA binding"/>
    <property type="evidence" value="ECO:0007669"/>
    <property type="project" value="UniProtKB-KW"/>
</dbReference>
<dbReference type="EMBL" id="LS991953">
    <property type="protein sequence ID" value="SYV93522.1"/>
    <property type="molecule type" value="Genomic_DNA"/>
</dbReference>
<evidence type="ECO:0000256" key="2">
    <source>
        <dbReference type="ARBA" id="ARBA00012895"/>
    </source>
</evidence>
<dbReference type="EC" id="5.6.2.2" evidence="2"/>
<dbReference type="PANTHER" id="PTHR45866:SF12">
    <property type="entry name" value="DNA TOPOISOMERASE 4 SUBUNIT B"/>
    <property type="match status" value="1"/>
</dbReference>
<evidence type="ECO:0000313" key="6">
    <source>
        <dbReference type="EMBL" id="SYV93522.1"/>
    </source>
</evidence>
<accession>A0A3B0P9A0</accession>
<evidence type="ECO:0000259" key="5">
    <source>
        <dbReference type="PROSITE" id="PS50880"/>
    </source>
</evidence>
<dbReference type="PROSITE" id="PS50880">
    <property type="entry name" value="TOPRIM"/>
    <property type="match status" value="1"/>
</dbReference>
<feature type="domain" description="Toprim" evidence="5">
    <location>
        <begin position="8"/>
        <end position="122"/>
    </location>
</feature>
<feature type="non-terminal residue" evidence="6">
    <location>
        <position position="138"/>
    </location>
</feature>
<protein>
    <recommendedName>
        <fullName evidence="2">DNA topoisomerase (ATP-hydrolyzing)</fullName>
        <ecNumber evidence="2">5.6.2.2</ecNumber>
    </recommendedName>
</protein>
<dbReference type="Gene3D" id="3.40.50.670">
    <property type="match status" value="1"/>
</dbReference>
<dbReference type="Pfam" id="PF01751">
    <property type="entry name" value="Toprim"/>
    <property type="match status" value="1"/>
</dbReference>
<evidence type="ECO:0000313" key="7">
    <source>
        <dbReference type="Proteomes" id="UP000259328"/>
    </source>
</evidence>
<dbReference type="PROSITE" id="PS00177">
    <property type="entry name" value="TOPOISOMERASE_II"/>
    <property type="match status" value="1"/>
</dbReference>
<evidence type="ECO:0000256" key="4">
    <source>
        <dbReference type="ARBA" id="ARBA00023235"/>
    </source>
</evidence>
<dbReference type="PRINTS" id="PR00418">
    <property type="entry name" value="TPI2FAMILY"/>
</dbReference>
<keyword evidence="3" id="KW-0238">DNA-binding</keyword>
<reference evidence="7" key="1">
    <citation type="submission" date="2018-06" db="EMBL/GenBank/DDBJ databases">
        <authorList>
            <consortium name="Pathogen Informatics"/>
        </authorList>
    </citation>
    <scope>NUCLEOTIDE SEQUENCE [LARGE SCALE GENOMIC DNA]</scope>
    <source>
        <strain evidence="7">NCTC10124</strain>
    </source>
</reference>
<sequence length="138" mass="15628">MSKNPLEKELFLVEGDSAGGSAKSGRNRNFQAILPLRGKVINSEKSKMLEILENTEIATIINSIGAGFGKDFDSSKAQYNKIIIMTDADTDGAHIQILLLTFFYRFMRKLIEDGKIYIALAPLYKVTYKSKNQYYYAW</sequence>
<dbReference type="InterPro" id="IPR013759">
    <property type="entry name" value="Topo_IIA_B_C"/>
</dbReference>
<dbReference type="FunFam" id="3.40.50.670:FF:000001">
    <property type="entry name" value="DNA topoisomerase 2"/>
    <property type="match status" value="1"/>
</dbReference>